<gene>
    <name evidence="2" type="ORF">DBRI00130_LOCUS37757</name>
</gene>
<feature type="compositionally biased region" description="Polar residues" evidence="1">
    <location>
        <begin position="16"/>
        <end position="30"/>
    </location>
</feature>
<protein>
    <submittedName>
        <fullName evidence="2">Uncharacterized protein</fullName>
    </submittedName>
</protein>
<dbReference type="EMBL" id="HBNS01049845">
    <property type="protein sequence ID" value="CAE4650919.1"/>
    <property type="molecule type" value="Transcribed_RNA"/>
</dbReference>
<organism evidence="2">
    <name type="scientific">Ditylum brightwellii</name>
    <dbReference type="NCBI Taxonomy" id="49249"/>
    <lineage>
        <taxon>Eukaryota</taxon>
        <taxon>Sar</taxon>
        <taxon>Stramenopiles</taxon>
        <taxon>Ochrophyta</taxon>
        <taxon>Bacillariophyta</taxon>
        <taxon>Mediophyceae</taxon>
        <taxon>Lithodesmiophycidae</taxon>
        <taxon>Lithodesmiales</taxon>
        <taxon>Lithodesmiaceae</taxon>
        <taxon>Ditylum</taxon>
    </lineage>
</organism>
<reference evidence="2" key="1">
    <citation type="submission" date="2021-01" db="EMBL/GenBank/DDBJ databases">
        <authorList>
            <person name="Corre E."/>
            <person name="Pelletier E."/>
            <person name="Niang G."/>
            <person name="Scheremetjew M."/>
            <person name="Finn R."/>
            <person name="Kale V."/>
            <person name="Holt S."/>
            <person name="Cochrane G."/>
            <person name="Meng A."/>
            <person name="Brown T."/>
            <person name="Cohen L."/>
        </authorList>
    </citation>
    <scope>NUCLEOTIDE SEQUENCE</scope>
    <source>
        <strain evidence="2">GSO104</strain>
    </source>
</reference>
<dbReference type="AlphaFoldDB" id="A0A7S4SR69"/>
<feature type="region of interest" description="Disordered" evidence="1">
    <location>
        <begin position="1"/>
        <end position="30"/>
    </location>
</feature>
<name>A0A7S4SR69_9STRA</name>
<evidence type="ECO:0000313" key="2">
    <source>
        <dbReference type="EMBL" id="CAE4650919.1"/>
    </source>
</evidence>
<proteinExistence type="predicted"/>
<accession>A0A7S4SR69</accession>
<feature type="region of interest" description="Disordered" evidence="1">
    <location>
        <begin position="275"/>
        <end position="294"/>
    </location>
</feature>
<sequence>MNITDFGSKNEEEDYASSQAPACSSTSNLSESGDITRLIEQLAIYKADSALAQKMIEYCEMLLKEAHNSRSQADFSEEEVQKCSLQSTSEAANWDQLTQTARREVERWLEKDQSPSGLYVDWPTEEGRVVKRPSTVHEELPTEEKRVVKRPPTVSIKVPFEEDDAKRGFFRFPQQDKTEPWQNMEVPADALFWSNTEIRDSSGNVKKKDNVPSRTSLIKLSSRERISAIISKVSSEVPFEENAKGGMFSYLQQDETEQFTCAEAPPEVPAGYLWSSPEIRDSPGSSKVRNNLPFGRKTLPRATLRLSSYDSKRCLLSGDSKRCLLSG</sequence>
<evidence type="ECO:0000256" key="1">
    <source>
        <dbReference type="SAM" id="MobiDB-lite"/>
    </source>
</evidence>